<name>A0A1J5P8J7_9ZZZZ</name>
<gene>
    <name evidence="1" type="ORF">GALL_513630</name>
</gene>
<reference evidence="1" key="1">
    <citation type="submission" date="2016-10" db="EMBL/GenBank/DDBJ databases">
        <title>Sequence of Gallionella enrichment culture.</title>
        <authorList>
            <person name="Poehlein A."/>
            <person name="Muehling M."/>
            <person name="Daniel R."/>
        </authorList>
    </citation>
    <scope>NUCLEOTIDE SEQUENCE</scope>
</reference>
<evidence type="ECO:0000313" key="1">
    <source>
        <dbReference type="EMBL" id="OIQ67064.1"/>
    </source>
</evidence>
<comment type="caution">
    <text evidence="1">The sequence shown here is derived from an EMBL/GenBank/DDBJ whole genome shotgun (WGS) entry which is preliminary data.</text>
</comment>
<protein>
    <submittedName>
        <fullName evidence="1">Uncharacterized protein</fullName>
    </submittedName>
</protein>
<accession>A0A1J5P8J7</accession>
<organism evidence="1">
    <name type="scientific">mine drainage metagenome</name>
    <dbReference type="NCBI Taxonomy" id="410659"/>
    <lineage>
        <taxon>unclassified sequences</taxon>
        <taxon>metagenomes</taxon>
        <taxon>ecological metagenomes</taxon>
    </lineage>
</organism>
<proteinExistence type="predicted"/>
<dbReference type="AlphaFoldDB" id="A0A1J5P8J7"/>
<sequence>MGGVILDLSLRQIDREVGIVETIVGEVLLDHVAAVTQADDELVEPVMGEQLHDVPQDGPPADLDHRLGLQVAFLGDAGSKPTRQYDRFH</sequence>
<dbReference type="EMBL" id="MLJW01006175">
    <property type="protein sequence ID" value="OIQ67064.1"/>
    <property type="molecule type" value="Genomic_DNA"/>
</dbReference>